<evidence type="ECO:0000313" key="10">
    <source>
        <dbReference type="Proteomes" id="UP000034636"/>
    </source>
</evidence>
<gene>
    <name evidence="7" type="primary">dut_2</name>
    <name evidence="8" type="ORF">G0M00_13095</name>
    <name evidence="9" type="ORF">G0N78_18255</name>
    <name evidence="7" type="ORF">SE14_05034</name>
</gene>
<keyword evidence="3 7" id="KW-0378">Hydrolase</keyword>
<reference evidence="7 10" key="1">
    <citation type="journal article" date="2015" name="Genome Announc.">
        <title>Complete Genome Sequencing of a Multidrug-Resistant and Human-Invasive Salmonella enterica Serovar Typhimurium Strain of the Emerging Sequence Type 213 Genotype.</title>
        <authorList>
            <person name="Calva E."/>
            <person name="Silva C."/>
            <person name="Zaidi M.B."/>
            <person name="Sanchez-Flores A."/>
            <person name="Estrada K."/>
            <person name="Silva G.G."/>
            <person name="Soto-Jimenez L.M."/>
            <person name="Wiesner M."/>
            <person name="Fernandez-Mora M."/>
            <person name="Edwards R.A."/>
            <person name="Vinuesa P."/>
        </authorList>
    </citation>
    <scope>NUCLEOTIDE SEQUENCE [LARGE SCALE GENOMIC DNA]</scope>
    <source>
        <strain evidence="7 10">YU39</strain>
        <plasmid evidence="7 10">pYU39_89</plasmid>
    </source>
</reference>
<dbReference type="GO" id="GO:0000287">
    <property type="term" value="F:magnesium ion binding"/>
    <property type="evidence" value="ECO:0007669"/>
    <property type="project" value="InterPro"/>
</dbReference>
<evidence type="ECO:0000313" key="8">
    <source>
        <dbReference type="EMBL" id="HAD0245554.1"/>
    </source>
</evidence>
<dbReference type="PATRIC" id="fig|59201.158.peg.4960"/>
<evidence type="ECO:0000256" key="5">
    <source>
        <dbReference type="ARBA" id="ARBA00047686"/>
    </source>
</evidence>
<evidence type="ECO:0000256" key="4">
    <source>
        <dbReference type="ARBA" id="ARBA00023080"/>
    </source>
</evidence>
<evidence type="ECO:0000256" key="1">
    <source>
        <dbReference type="ARBA" id="ARBA00006581"/>
    </source>
</evidence>
<organism evidence="7 10">
    <name type="scientific">Salmonella typhimurium</name>
    <dbReference type="NCBI Taxonomy" id="90371"/>
    <lineage>
        <taxon>Bacteria</taxon>
        <taxon>Pseudomonadati</taxon>
        <taxon>Pseudomonadota</taxon>
        <taxon>Gammaproteobacteria</taxon>
        <taxon>Enterobacterales</taxon>
        <taxon>Enterobacteriaceae</taxon>
        <taxon>Salmonella</taxon>
    </lineage>
</organism>
<name>A0A0F7JGN0_SALTM</name>
<dbReference type="InterPro" id="IPR033704">
    <property type="entry name" value="dUTPase_trimeric"/>
</dbReference>
<reference evidence="8" key="3">
    <citation type="submission" date="2019-08" db="EMBL/GenBank/DDBJ databases">
        <authorList>
            <consortium name="NCBI Pathogen Detection Project"/>
        </authorList>
    </citation>
    <scope>NUCLEOTIDE SEQUENCE</scope>
    <source>
        <strain evidence="9">SSI_AA367</strain>
        <strain evidence="8">Tha16</strain>
    </source>
</reference>
<proteinExistence type="inferred from homology"/>
<dbReference type="CDD" id="cd07557">
    <property type="entry name" value="trimeric_dUTPase"/>
    <property type="match status" value="1"/>
</dbReference>
<comment type="catalytic activity">
    <reaction evidence="5">
        <text>dUTP + H2O = dUMP + diphosphate + H(+)</text>
        <dbReference type="Rhea" id="RHEA:10248"/>
        <dbReference type="ChEBI" id="CHEBI:15377"/>
        <dbReference type="ChEBI" id="CHEBI:15378"/>
        <dbReference type="ChEBI" id="CHEBI:33019"/>
        <dbReference type="ChEBI" id="CHEBI:61555"/>
        <dbReference type="ChEBI" id="CHEBI:246422"/>
        <dbReference type="EC" id="3.6.1.23"/>
    </reaction>
</comment>
<dbReference type="NCBIfam" id="NF001862">
    <property type="entry name" value="PRK00601.1"/>
    <property type="match status" value="1"/>
</dbReference>
<dbReference type="Gene3D" id="2.70.40.10">
    <property type="match status" value="1"/>
</dbReference>
<feature type="domain" description="dUTPase-like" evidence="6">
    <location>
        <begin position="14"/>
        <end position="147"/>
    </location>
</feature>
<geneLocation type="plasmid" evidence="7 10">
    <name>pYU39_89</name>
</geneLocation>
<dbReference type="SUPFAM" id="SSF51283">
    <property type="entry name" value="dUTPase-like"/>
    <property type="match status" value="1"/>
</dbReference>
<dbReference type="PANTHER" id="PTHR11241">
    <property type="entry name" value="DEOXYURIDINE 5'-TRIPHOSPHATE NUCLEOTIDOHYDROLASE"/>
    <property type="match status" value="1"/>
</dbReference>
<accession>A0A0F7JGN0</accession>
<dbReference type="EC" id="3.6.1.23" evidence="2"/>
<dbReference type="Proteomes" id="UP000034636">
    <property type="component" value="Plasmid pYU39_89"/>
</dbReference>
<evidence type="ECO:0000256" key="3">
    <source>
        <dbReference type="ARBA" id="ARBA00022801"/>
    </source>
</evidence>
<dbReference type="Pfam" id="PF00692">
    <property type="entry name" value="dUTPase"/>
    <property type="match status" value="1"/>
</dbReference>
<dbReference type="GO" id="GO:0046081">
    <property type="term" value="P:dUTP catabolic process"/>
    <property type="evidence" value="ECO:0007669"/>
    <property type="project" value="InterPro"/>
</dbReference>
<dbReference type="InterPro" id="IPR029054">
    <property type="entry name" value="dUTPase-like"/>
</dbReference>
<dbReference type="InterPro" id="IPR008181">
    <property type="entry name" value="dUTPase"/>
</dbReference>
<dbReference type="GO" id="GO:0004170">
    <property type="term" value="F:dUTP diphosphatase activity"/>
    <property type="evidence" value="ECO:0007669"/>
    <property type="project" value="UniProtKB-EC"/>
</dbReference>
<keyword evidence="4" id="KW-0546">Nucleotide metabolism</keyword>
<dbReference type="AlphaFoldDB" id="A0A0F7JGN0"/>
<comment type="similarity">
    <text evidence="1">Belongs to the dUTPase family.</text>
</comment>
<dbReference type="EMBL" id="DAANKK010000019">
    <property type="protein sequence ID" value="HAD0245554.1"/>
    <property type="molecule type" value="Genomic_DNA"/>
</dbReference>
<evidence type="ECO:0000313" key="9">
    <source>
        <dbReference type="EMBL" id="HAD1340682.1"/>
    </source>
</evidence>
<evidence type="ECO:0000256" key="2">
    <source>
        <dbReference type="ARBA" id="ARBA00012379"/>
    </source>
</evidence>
<reference evidence="8" key="2">
    <citation type="journal article" date="2018" name="Genome Biol.">
        <title>SKESA: strategic k-mer extension for scrupulous assemblies.</title>
        <authorList>
            <person name="Souvorov A."/>
            <person name="Agarwala R."/>
            <person name="Lipman D.J."/>
        </authorList>
    </citation>
    <scope>NUCLEOTIDE SEQUENCE</scope>
    <source>
        <strain evidence="9">SSI_AA367</strain>
        <strain evidence="8">Tha16</strain>
    </source>
</reference>
<protein>
    <recommendedName>
        <fullName evidence="2">dUTP diphosphatase</fullName>
        <ecNumber evidence="2">3.6.1.23</ecNumber>
    </recommendedName>
</protein>
<dbReference type="NCBIfam" id="TIGR00576">
    <property type="entry name" value="dut"/>
    <property type="match status" value="1"/>
</dbReference>
<dbReference type="EMBL" id="DAANTJ010000016">
    <property type="protein sequence ID" value="HAD1340682.1"/>
    <property type="molecule type" value="Genomic_DNA"/>
</dbReference>
<dbReference type="PANTHER" id="PTHR11241:SF0">
    <property type="entry name" value="DEOXYURIDINE 5'-TRIPHOSPHATE NUCLEOTIDOHYDROLASE"/>
    <property type="match status" value="1"/>
</dbReference>
<keyword evidence="7" id="KW-0614">Plasmid</keyword>
<dbReference type="InterPro" id="IPR036157">
    <property type="entry name" value="dUTPase-like_sf"/>
</dbReference>
<sequence length="164" mass="17914">MIYVKVKRLHPAAKLPAYATSGSAAMDFEAVEIKPCVDSNGAISSSWWVYTGLAMEIPPGWCLKLYPRSGLGCKKHTRLANCVGIIDSDYRGEIMAKLITDPGGEGVCLKPGMAVMQGIFERVEQVSLVEVEELNETERGDGGFGSTSEGHFEIKRSPLQYEKL</sequence>
<dbReference type="EMBL" id="CP011430">
    <property type="protein sequence ID" value="AKH10368.1"/>
    <property type="molecule type" value="Genomic_DNA"/>
</dbReference>
<evidence type="ECO:0000313" key="7">
    <source>
        <dbReference type="EMBL" id="AKH10368.1"/>
    </source>
</evidence>
<dbReference type="GO" id="GO:0006226">
    <property type="term" value="P:dUMP biosynthetic process"/>
    <property type="evidence" value="ECO:0007669"/>
    <property type="project" value="InterPro"/>
</dbReference>
<evidence type="ECO:0000259" key="6">
    <source>
        <dbReference type="Pfam" id="PF00692"/>
    </source>
</evidence>
<dbReference type="RefSeq" id="WP_001557737.1">
    <property type="nucleotide sequence ID" value="NZ_CDJP01000179.1"/>
</dbReference>